<organism evidence="2 3">
    <name type="scientific">Sharpea porci</name>
    <dbReference type="NCBI Taxonomy" id="2652286"/>
    <lineage>
        <taxon>Bacteria</taxon>
        <taxon>Bacillati</taxon>
        <taxon>Bacillota</taxon>
        <taxon>Erysipelotrichia</taxon>
        <taxon>Erysipelotrichales</taxon>
        <taxon>Coprobacillaceae</taxon>
        <taxon>Sharpea</taxon>
    </lineage>
</organism>
<keyword evidence="1" id="KW-1133">Transmembrane helix</keyword>
<keyword evidence="1" id="KW-0812">Transmembrane</keyword>
<sequence length="71" mass="8051">MSNILSHFTFDEAHVVIAAIIAVVVLFECKFGKPITFIFGKPKLFEGTRKQKIYAWIVFVFVILCLLSTSL</sequence>
<keyword evidence="3" id="KW-1185">Reference proteome</keyword>
<gene>
    <name evidence="2" type="ORF">FYJ79_04260</name>
</gene>
<keyword evidence="1" id="KW-0472">Membrane</keyword>
<evidence type="ECO:0000256" key="1">
    <source>
        <dbReference type="SAM" id="Phobius"/>
    </source>
</evidence>
<feature type="transmembrane region" description="Helical" evidence="1">
    <location>
        <begin position="53"/>
        <end position="70"/>
    </location>
</feature>
<protein>
    <submittedName>
        <fullName evidence="2">Uncharacterized protein</fullName>
    </submittedName>
</protein>
<accession>A0A844FT89</accession>
<name>A0A844FT89_9FIRM</name>
<evidence type="ECO:0000313" key="2">
    <source>
        <dbReference type="EMBL" id="MST88796.1"/>
    </source>
</evidence>
<reference evidence="2 3" key="1">
    <citation type="submission" date="2019-08" db="EMBL/GenBank/DDBJ databases">
        <title>In-depth cultivation of the pig gut microbiome towards novel bacterial diversity and tailored functional studies.</title>
        <authorList>
            <person name="Wylensek D."/>
            <person name="Hitch T.C.A."/>
            <person name="Clavel T."/>
        </authorList>
    </citation>
    <scope>NUCLEOTIDE SEQUENCE [LARGE SCALE GENOMIC DNA]</scope>
    <source>
        <strain evidence="2 3">CA-Schmier-601-WT-3</strain>
    </source>
</reference>
<comment type="caution">
    <text evidence="2">The sequence shown here is derived from an EMBL/GenBank/DDBJ whole genome shotgun (WGS) entry which is preliminary data.</text>
</comment>
<dbReference type="Proteomes" id="UP000442619">
    <property type="component" value="Unassembled WGS sequence"/>
</dbReference>
<dbReference type="EMBL" id="VUNM01000006">
    <property type="protein sequence ID" value="MST88796.1"/>
    <property type="molecule type" value="Genomic_DNA"/>
</dbReference>
<dbReference type="RefSeq" id="WP_154514806.1">
    <property type="nucleotide sequence ID" value="NZ_VUNM01000006.1"/>
</dbReference>
<dbReference type="AlphaFoldDB" id="A0A844FT89"/>
<evidence type="ECO:0000313" key="3">
    <source>
        <dbReference type="Proteomes" id="UP000442619"/>
    </source>
</evidence>
<feature type="transmembrane region" description="Helical" evidence="1">
    <location>
        <begin position="13"/>
        <end position="32"/>
    </location>
</feature>
<proteinExistence type="predicted"/>